<organism evidence="1 2">
    <name type="scientific">Armillaria ostoyae</name>
    <name type="common">Armillaria root rot fungus</name>
    <dbReference type="NCBI Taxonomy" id="47428"/>
    <lineage>
        <taxon>Eukaryota</taxon>
        <taxon>Fungi</taxon>
        <taxon>Dikarya</taxon>
        <taxon>Basidiomycota</taxon>
        <taxon>Agaricomycotina</taxon>
        <taxon>Agaricomycetes</taxon>
        <taxon>Agaricomycetidae</taxon>
        <taxon>Agaricales</taxon>
        <taxon>Marasmiineae</taxon>
        <taxon>Physalacriaceae</taxon>
        <taxon>Armillaria</taxon>
    </lineage>
</organism>
<accession>A0A284R6C5</accession>
<keyword evidence="2" id="KW-1185">Reference proteome</keyword>
<dbReference type="Proteomes" id="UP000219338">
    <property type="component" value="Unassembled WGS sequence"/>
</dbReference>
<sequence>MGFQRSTLFLSLSAVDVSTHFKGVPGRARRRGRGPVDIRRVVCIVLQVHLLYQNWAKSRPYYPYDRFTAVSYTVPYRRAPSMRLLRYGYG</sequence>
<evidence type="ECO:0000313" key="1">
    <source>
        <dbReference type="EMBL" id="SJL04232.1"/>
    </source>
</evidence>
<dbReference type="AlphaFoldDB" id="A0A284R6C5"/>
<gene>
    <name evidence="1" type="ORF">ARMOST_07593</name>
</gene>
<evidence type="ECO:0000313" key="2">
    <source>
        <dbReference type="Proteomes" id="UP000219338"/>
    </source>
</evidence>
<proteinExistence type="predicted"/>
<name>A0A284R6C5_ARMOS</name>
<dbReference type="EMBL" id="FUEG01000005">
    <property type="protein sequence ID" value="SJL04232.1"/>
    <property type="molecule type" value="Genomic_DNA"/>
</dbReference>
<reference evidence="2" key="1">
    <citation type="journal article" date="2017" name="Nat. Ecol. Evol.">
        <title>Genome expansion and lineage-specific genetic innovations in the forest pathogenic fungi Armillaria.</title>
        <authorList>
            <person name="Sipos G."/>
            <person name="Prasanna A.N."/>
            <person name="Walter M.C."/>
            <person name="O'Connor E."/>
            <person name="Balint B."/>
            <person name="Krizsan K."/>
            <person name="Kiss B."/>
            <person name="Hess J."/>
            <person name="Varga T."/>
            <person name="Slot J."/>
            <person name="Riley R."/>
            <person name="Boka B."/>
            <person name="Rigling D."/>
            <person name="Barry K."/>
            <person name="Lee J."/>
            <person name="Mihaltcheva S."/>
            <person name="LaButti K."/>
            <person name="Lipzen A."/>
            <person name="Waldron R."/>
            <person name="Moloney N.M."/>
            <person name="Sperisen C."/>
            <person name="Kredics L."/>
            <person name="Vagvoelgyi C."/>
            <person name="Patrignani A."/>
            <person name="Fitzpatrick D."/>
            <person name="Nagy I."/>
            <person name="Doyle S."/>
            <person name="Anderson J.B."/>
            <person name="Grigoriev I.V."/>
            <person name="Gueldener U."/>
            <person name="Muensterkoetter M."/>
            <person name="Nagy L.G."/>
        </authorList>
    </citation>
    <scope>NUCLEOTIDE SEQUENCE [LARGE SCALE GENOMIC DNA]</scope>
    <source>
        <strain evidence="2">C18/9</strain>
    </source>
</reference>
<protein>
    <submittedName>
        <fullName evidence="1">Uncharacterized protein</fullName>
    </submittedName>
</protein>